<dbReference type="Proteomes" id="UP001062632">
    <property type="component" value="Unassembled WGS sequence"/>
</dbReference>
<keyword evidence="2" id="KW-1185">Reference proteome</keyword>
<proteinExistence type="predicted"/>
<name>A0ABQ0QRV5_9PROT</name>
<reference evidence="1 2" key="1">
    <citation type="submission" date="2013-04" db="EMBL/GenBank/DDBJ databases">
        <title>The genome sequencing project of 58 acetic acid bacteria.</title>
        <authorList>
            <person name="Okamoto-Kainuma A."/>
            <person name="Ishikawa M."/>
            <person name="Umino S."/>
            <person name="Koizumi Y."/>
            <person name="Shiwa Y."/>
            <person name="Yoshikawa H."/>
            <person name="Matsutani M."/>
            <person name="Matsushita K."/>
        </authorList>
    </citation>
    <scope>NUCLEOTIDE SEQUENCE [LARGE SCALE GENOMIC DNA]</scope>
    <source>
        <strain evidence="1 2">NBRC 106555</strain>
    </source>
</reference>
<protein>
    <submittedName>
        <fullName evidence="1">Uncharacterized protein</fullName>
    </submittedName>
</protein>
<comment type="caution">
    <text evidence="1">The sequence shown here is derived from an EMBL/GenBank/DDBJ whole genome shotgun (WGS) entry which is preliminary data.</text>
</comment>
<evidence type="ECO:0000313" key="1">
    <source>
        <dbReference type="EMBL" id="GBR54619.1"/>
    </source>
</evidence>
<dbReference type="RefSeq" id="WP_141491813.1">
    <property type="nucleotide sequence ID" value="NZ_BAQC01000058.1"/>
</dbReference>
<sequence>MSYFDDRIKNSSSKYNSVYSLVNVKYDAVPSIEYKANMKPSLDITSHKIEKVGNDNLGISSIKSLLHRLEPPKGVAQRIESTSISPQNGNLNVRLVTDAGLEIRSLRTDGNFIFFMVPEAAQSVKIVPTAQVFPEEIMSCASISIGKIIVFCNRVRQDYNVHLKNKSLEGWAEIVDPEIRRTKGEAVLPLQNYNKKKRPLLIAIEIMGDFNFLHDENTQYLAQLTT</sequence>
<dbReference type="EMBL" id="BAQC01000058">
    <property type="protein sequence ID" value="GBR54619.1"/>
    <property type="molecule type" value="Genomic_DNA"/>
</dbReference>
<accession>A0ABQ0QRV5</accession>
<evidence type="ECO:0000313" key="2">
    <source>
        <dbReference type="Proteomes" id="UP001062632"/>
    </source>
</evidence>
<gene>
    <name evidence="1" type="ORF">AA106555_1744</name>
</gene>
<organism evidence="1 2">
    <name type="scientific">Neokomagataea thailandica NBRC 106555</name>
    <dbReference type="NCBI Taxonomy" id="1223520"/>
    <lineage>
        <taxon>Bacteria</taxon>
        <taxon>Pseudomonadati</taxon>
        <taxon>Pseudomonadota</taxon>
        <taxon>Alphaproteobacteria</taxon>
        <taxon>Acetobacterales</taxon>
        <taxon>Acetobacteraceae</taxon>
        <taxon>Neokomagataea</taxon>
    </lineage>
</organism>